<evidence type="ECO:0000313" key="2">
    <source>
        <dbReference type="Proteomes" id="UP001163603"/>
    </source>
</evidence>
<proteinExistence type="predicted"/>
<comment type="caution">
    <text evidence="1">The sequence shown here is derived from an EMBL/GenBank/DDBJ whole genome shotgun (WGS) entry which is preliminary data.</text>
</comment>
<accession>A0ACC0XZK3</accession>
<reference evidence="2" key="1">
    <citation type="journal article" date="2023" name="G3 (Bethesda)">
        <title>Genome assembly and association tests identify interacting loci associated with vigor, precocity, and sex in interspecific pistachio rootstocks.</title>
        <authorList>
            <person name="Palmer W."/>
            <person name="Jacygrad E."/>
            <person name="Sagayaradj S."/>
            <person name="Cavanaugh K."/>
            <person name="Han R."/>
            <person name="Bertier L."/>
            <person name="Beede B."/>
            <person name="Kafkas S."/>
            <person name="Golino D."/>
            <person name="Preece J."/>
            <person name="Michelmore R."/>
        </authorList>
    </citation>
    <scope>NUCLEOTIDE SEQUENCE [LARGE SCALE GENOMIC DNA]</scope>
</reference>
<organism evidence="1 2">
    <name type="scientific">Pistacia integerrima</name>
    <dbReference type="NCBI Taxonomy" id="434235"/>
    <lineage>
        <taxon>Eukaryota</taxon>
        <taxon>Viridiplantae</taxon>
        <taxon>Streptophyta</taxon>
        <taxon>Embryophyta</taxon>
        <taxon>Tracheophyta</taxon>
        <taxon>Spermatophyta</taxon>
        <taxon>Magnoliopsida</taxon>
        <taxon>eudicotyledons</taxon>
        <taxon>Gunneridae</taxon>
        <taxon>Pentapetalae</taxon>
        <taxon>rosids</taxon>
        <taxon>malvids</taxon>
        <taxon>Sapindales</taxon>
        <taxon>Anacardiaceae</taxon>
        <taxon>Pistacia</taxon>
    </lineage>
</organism>
<keyword evidence="2" id="KW-1185">Reference proteome</keyword>
<gene>
    <name evidence="1" type="ORF">Pint_08859</name>
</gene>
<dbReference type="Proteomes" id="UP001163603">
    <property type="component" value="Chromosome 10"/>
</dbReference>
<evidence type="ECO:0000313" key="1">
    <source>
        <dbReference type="EMBL" id="KAJ0026289.1"/>
    </source>
</evidence>
<name>A0ACC0XZK3_9ROSI</name>
<sequence length="876" mass="99411">MRNSISSILENVVPIPFCNRGYVLFVSEKRQSFTTMVVTDFFVGEIATELIKQLITISRRASLCKSSADQLRETIEALLPTIQEIKYSGVELPAVRQTQLDRLSETLRDGQELCEKVIRAKRWNVYKNMQLARKMDKLEKKISVFFSGPMQAHILADVHHVRFQSTERFDQLEGSTRRIEKSLESMKIGVVVGGWAEQALMRVETEAERGVEGNLGNFMGVGMALGKKKVKEMIIGRDDWSVVGICGIGGSGKTTLAAEVCRDIQVTGYFNNRILFLTVSQSPNVELLKATVWSFVSGCNVGSYGAVPPWNLQVPWTVGPRSLVVLDDVWSLAVLQQLIFRVPGCKTLVVSRTKFSTVLNSVHEVELLREDESISLFCHSAFEQNTIPRAANENLVKEVILNYLIIRKLNDTTMNLIAGLPLALKVIGASLRDRPEKYWVSAKQRLSRGQPICESHETALLDRMAISIEDLSEKVKECFLDLGSFSEDKKIPMEVLINIWVEIHDIDQEEAFAILVELCDRNLLTLVKDSRAGDMYSAYYEIYVTQHDVLRDLALHWTNRDKINDRKRLFMPRRDEELPKEWERNVDQPFNAQIVSIHTGEMKEMDWFRMEFPKAEVLLLNFSSKEYLLPPFIKGMEKLRALIVINHSSCPATLRNFSVCSDLGNLRSLWLERVSIAQLPEATISLRNLRKISLVLCKTIGCLDQPTIDLPKMFPRLLELTVDHCNDLMKLPPSVCQLQSLRSLSITNCHSLQELPADIGKLKSLEIMRLYASPLLKTLPTGISELVSLKYLNISQCVSLTCLPQGIGNLARLEKIDMRECSQIWSLPKSAASLKALRQVICDDDISWLWKDLEKAIPGLHVQVPEKFFSLDWLNE</sequence>
<dbReference type="EMBL" id="CM047745">
    <property type="protein sequence ID" value="KAJ0026289.1"/>
    <property type="molecule type" value="Genomic_DNA"/>
</dbReference>
<protein>
    <submittedName>
        <fullName evidence="1">Uncharacterized protein</fullName>
    </submittedName>
</protein>